<dbReference type="Gene3D" id="1.20.58.80">
    <property type="entry name" value="Phosphotransferase system, lactose/cellobiose-type IIA subunit"/>
    <property type="match status" value="1"/>
</dbReference>
<evidence type="ECO:0000256" key="6">
    <source>
        <dbReference type="PIRSR" id="PIRSR000699-2"/>
    </source>
</evidence>
<evidence type="ECO:0000256" key="4">
    <source>
        <dbReference type="ARBA" id="ARBA00022683"/>
    </source>
</evidence>
<dbReference type="EMBL" id="JRWP01000026">
    <property type="protein sequence ID" value="KGY08337.1"/>
    <property type="molecule type" value="Genomic_DNA"/>
</dbReference>
<proteinExistence type="predicted"/>
<dbReference type="AlphaFoldDB" id="A0A0A5HRZ6"/>
<name>A0A0A5HRZ6_PHOS4</name>
<dbReference type="Pfam" id="PF02255">
    <property type="entry name" value="PTS_IIA"/>
    <property type="match status" value="1"/>
</dbReference>
<organism evidence="8 9">
    <name type="scientific">Photobacterium sp. (strain ATCC 43367)</name>
    <dbReference type="NCBI Taxonomy" id="379097"/>
    <lineage>
        <taxon>Bacteria</taxon>
        <taxon>Pseudomonadati</taxon>
        <taxon>Pseudomonadota</taxon>
        <taxon>Gammaproteobacteria</taxon>
        <taxon>Vibrionales</taxon>
        <taxon>Vibrionaceae</taxon>
        <taxon>Vibrio</taxon>
        <taxon>Vibrio oreintalis group</taxon>
    </lineage>
</organism>
<evidence type="ECO:0000256" key="7">
    <source>
        <dbReference type="PROSITE-ProRule" id="PRU00418"/>
    </source>
</evidence>
<feature type="active site" description="Tele-phosphohistidine intermediate" evidence="5">
    <location>
        <position position="84"/>
    </location>
</feature>
<feature type="modified residue" description="Phosphohistidine; by HPr" evidence="7">
    <location>
        <position position="84"/>
    </location>
</feature>
<protein>
    <submittedName>
        <fullName evidence="8">PTS fructose transporter</fullName>
    </submittedName>
</protein>
<dbReference type="OrthoDB" id="350602at2"/>
<comment type="caution">
    <text evidence="8">The sequence shown here is derived from an EMBL/GenBank/DDBJ whole genome shotgun (WGS) entry which is preliminary data.</text>
</comment>
<dbReference type="RefSeq" id="WP_038191357.1">
    <property type="nucleotide sequence ID" value="NZ_JRWP01000026.1"/>
</dbReference>
<dbReference type="SUPFAM" id="SSF46973">
    <property type="entry name" value="Enzyme IIa from lactose specific PTS, IIa-lac"/>
    <property type="match status" value="1"/>
</dbReference>
<dbReference type="GO" id="GO:0046872">
    <property type="term" value="F:metal ion binding"/>
    <property type="evidence" value="ECO:0007669"/>
    <property type="project" value="UniProtKB-KW"/>
</dbReference>
<keyword evidence="2" id="KW-0762">Sugar transport</keyword>
<dbReference type="Proteomes" id="UP000030451">
    <property type="component" value="Unassembled WGS sequence"/>
</dbReference>
<feature type="binding site" evidence="6">
    <location>
        <position position="87"/>
    </location>
    <ligand>
        <name>Mg(2+)</name>
        <dbReference type="ChEBI" id="CHEBI:18420"/>
        <note>ligand shared between all trimeric partners</note>
    </ligand>
</feature>
<keyword evidence="1" id="KW-0813">Transport</keyword>
<keyword evidence="3" id="KW-0808">Transferase</keyword>
<keyword evidence="6" id="KW-0460">Magnesium</keyword>
<dbReference type="PANTHER" id="PTHR34382:SF7">
    <property type="entry name" value="PTS SYSTEM N,N'-DIACETYLCHITOBIOSE-SPECIFIC EIIA COMPONENT"/>
    <property type="match status" value="1"/>
</dbReference>
<sequence length="120" mass="13474">MNIEITKPEDITEEFLMMLLCQVGEARSACMEAMFLARQEKFLQASELLGVADTALIAVHKSQTSLIGFDEGAGKVPMTLILTHIQDHIMTTMLCREMAEEVIAIHKKLEKVSFNEQAYI</sequence>
<reference evidence="8 9" key="1">
    <citation type="submission" date="2014-10" db="EMBL/GenBank/DDBJ databases">
        <title>Genome sequencing of Vibrio sinaloensis T08.</title>
        <authorList>
            <person name="Chan K.-G."/>
            <person name="Mohamad N.I."/>
        </authorList>
    </citation>
    <scope>NUCLEOTIDE SEQUENCE [LARGE SCALE GENOMIC DNA]</scope>
    <source>
        <strain evidence="8 9">T08</strain>
    </source>
</reference>
<evidence type="ECO:0000256" key="2">
    <source>
        <dbReference type="ARBA" id="ARBA00022597"/>
    </source>
</evidence>
<dbReference type="InterPro" id="IPR003188">
    <property type="entry name" value="PTS_IIA_lac/cel"/>
</dbReference>
<dbReference type="GO" id="GO:0016740">
    <property type="term" value="F:transferase activity"/>
    <property type="evidence" value="ECO:0007669"/>
    <property type="project" value="UniProtKB-KW"/>
</dbReference>
<dbReference type="PANTHER" id="PTHR34382">
    <property type="entry name" value="PTS SYSTEM N,N'-DIACETYLCHITOBIOSE-SPECIFIC EIIA COMPONENT"/>
    <property type="match status" value="1"/>
</dbReference>
<dbReference type="InterPro" id="IPR036542">
    <property type="entry name" value="PTS_IIA_lac/cel_sf"/>
</dbReference>
<dbReference type="PIRSF" id="PIRSF000699">
    <property type="entry name" value="PTS_IILac_III"/>
    <property type="match status" value="1"/>
</dbReference>
<dbReference type="PROSITE" id="PS51095">
    <property type="entry name" value="PTS_EIIA_TYPE_3"/>
    <property type="match status" value="1"/>
</dbReference>
<evidence type="ECO:0000256" key="1">
    <source>
        <dbReference type="ARBA" id="ARBA00022448"/>
    </source>
</evidence>
<evidence type="ECO:0000313" key="8">
    <source>
        <dbReference type="EMBL" id="KGY08337.1"/>
    </source>
</evidence>
<gene>
    <name evidence="8" type="ORF">NM06_12800</name>
</gene>
<evidence type="ECO:0000256" key="3">
    <source>
        <dbReference type="ARBA" id="ARBA00022679"/>
    </source>
</evidence>
<evidence type="ECO:0000256" key="5">
    <source>
        <dbReference type="PIRSR" id="PIRSR000699-1"/>
    </source>
</evidence>
<accession>A0A0A5HRZ6</accession>
<evidence type="ECO:0000313" key="9">
    <source>
        <dbReference type="Proteomes" id="UP000030451"/>
    </source>
</evidence>
<dbReference type="GO" id="GO:0009401">
    <property type="term" value="P:phosphoenolpyruvate-dependent sugar phosphotransferase system"/>
    <property type="evidence" value="ECO:0007669"/>
    <property type="project" value="UniProtKB-KW"/>
</dbReference>
<keyword evidence="6" id="KW-0479">Metal-binding</keyword>
<comment type="cofactor">
    <cofactor evidence="6">
        <name>Mg(2+)</name>
        <dbReference type="ChEBI" id="CHEBI:18420"/>
    </cofactor>
    <text evidence="6">Binds 1 Mg(2+) ion per trimer.</text>
</comment>
<keyword evidence="4" id="KW-0598">Phosphotransferase system</keyword>